<dbReference type="Gene3D" id="1.10.260.40">
    <property type="entry name" value="lambda repressor-like DNA-binding domains"/>
    <property type="match status" value="1"/>
</dbReference>
<dbReference type="AlphaFoldDB" id="G7ZE14"/>
<dbReference type="PANTHER" id="PTHR46797:SF23">
    <property type="entry name" value="HTH-TYPE TRANSCRIPTIONAL REGULATOR SUTR"/>
    <property type="match status" value="1"/>
</dbReference>
<dbReference type="CDD" id="cd00093">
    <property type="entry name" value="HTH_XRE"/>
    <property type="match status" value="1"/>
</dbReference>
<dbReference type="KEGG" id="ali:AZOLI_p20045"/>
<dbReference type="GO" id="GO:0005829">
    <property type="term" value="C:cytosol"/>
    <property type="evidence" value="ECO:0007669"/>
    <property type="project" value="TreeGrafter"/>
</dbReference>
<dbReference type="Proteomes" id="UP000005667">
    <property type="component" value="Plasmid AZO_p2"/>
</dbReference>
<proteinExistence type="predicted"/>
<evidence type="ECO:0000313" key="6">
    <source>
        <dbReference type="Proteomes" id="UP000005667"/>
    </source>
</evidence>
<name>G7ZE14_AZOL4</name>
<dbReference type="InterPro" id="IPR001387">
    <property type="entry name" value="Cro/C1-type_HTH"/>
</dbReference>
<dbReference type="GO" id="GO:0003700">
    <property type="term" value="F:DNA-binding transcription factor activity"/>
    <property type="evidence" value="ECO:0007669"/>
    <property type="project" value="TreeGrafter"/>
</dbReference>
<dbReference type="OrthoDB" id="2986852at2"/>
<dbReference type="Pfam" id="PF01381">
    <property type="entry name" value="HTH_3"/>
    <property type="match status" value="1"/>
</dbReference>
<dbReference type="HOGENOM" id="CLU_066192_29_0_5"/>
<dbReference type="SMART" id="SM00530">
    <property type="entry name" value="HTH_XRE"/>
    <property type="match status" value="1"/>
</dbReference>
<dbReference type="GO" id="GO:0003677">
    <property type="term" value="F:DNA binding"/>
    <property type="evidence" value="ECO:0007669"/>
    <property type="project" value="UniProtKB-KW"/>
</dbReference>
<organism evidence="5 6">
    <name type="scientific">Azospirillum lipoferum (strain 4B)</name>
    <dbReference type="NCBI Taxonomy" id="862719"/>
    <lineage>
        <taxon>Bacteria</taxon>
        <taxon>Pseudomonadati</taxon>
        <taxon>Pseudomonadota</taxon>
        <taxon>Alphaproteobacteria</taxon>
        <taxon>Rhodospirillales</taxon>
        <taxon>Azospirillaceae</taxon>
        <taxon>Azospirillum</taxon>
    </lineage>
</organism>
<dbReference type="SUPFAM" id="SSF47413">
    <property type="entry name" value="lambda repressor-like DNA-binding domains"/>
    <property type="match status" value="1"/>
</dbReference>
<evidence type="ECO:0000313" key="5">
    <source>
        <dbReference type="EMBL" id="CBS89241.1"/>
    </source>
</evidence>
<keyword evidence="1" id="KW-0805">Transcription regulation</keyword>
<evidence type="ECO:0000256" key="1">
    <source>
        <dbReference type="ARBA" id="ARBA00023015"/>
    </source>
</evidence>
<dbReference type="InterPro" id="IPR010982">
    <property type="entry name" value="Lambda_DNA-bd_dom_sf"/>
</dbReference>
<dbReference type="PROSITE" id="PS50943">
    <property type="entry name" value="HTH_CROC1"/>
    <property type="match status" value="1"/>
</dbReference>
<dbReference type="InterPro" id="IPR050807">
    <property type="entry name" value="TransReg_Diox_bact_type"/>
</dbReference>
<evidence type="ECO:0000256" key="3">
    <source>
        <dbReference type="ARBA" id="ARBA00023163"/>
    </source>
</evidence>
<dbReference type="EMBL" id="FQ311870">
    <property type="protein sequence ID" value="CBS89241.1"/>
    <property type="molecule type" value="Genomic_DNA"/>
</dbReference>
<keyword evidence="5" id="KW-0614">Plasmid</keyword>
<dbReference type="PANTHER" id="PTHR46797">
    <property type="entry name" value="HTH-TYPE TRANSCRIPTIONAL REGULATOR"/>
    <property type="match status" value="1"/>
</dbReference>
<keyword evidence="3" id="KW-0804">Transcription</keyword>
<evidence type="ECO:0000259" key="4">
    <source>
        <dbReference type="PROSITE" id="PS50943"/>
    </source>
</evidence>
<keyword evidence="6" id="KW-1185">Reference proteome</keyword>
<protein>
    <submittedName>
        <fullName evidence="5">Transcriptional regulator, HTH-XRE family</fullName>
    </submittedName>
</protein>
<gene>
    <name evidence="5" type="ordered locus">AZOLI_p20045</name>
</gene>
<feature type="domain" description="HTH cro/C1-type" evidence="4">
    <location>
        <begin position="11"/>
        <end position="65"/>
    </location>
</feature>
<geneLocation type="plasmid" evidence="5 6">
    <name>AZO_p2</name>
</geneLocation>
<evidence type="ECO:0000256" key="2">
    <source>
        <dbReference type="ARBA" id="ARBA00023125"/>
    </source>
</evidence>
<reference evidence="6" key="1">
    <citation type="journal article" date="2011" name="PLoS Genet.">
        <title>Azospirillum genomes reveal transition of bacteria from aquatic to terrestrial environments.</title>
        <authorList>
            <person name="Wisniewski-Dye F."/>
            <person name="Borziak K."/>
            <person name="Khalsa-Moyers G."/>
            <person name="Alexandre G."/>
            <person name="Sukharnikov L.O."/>
            <person name="Wuichet K."/>
            <person name="Hurst G.B."/>
            <person name="McDonald W.H."/>
            <person name="Robertson J.S."/>
            <person name="Barbe V."/>
            <person name="Calteau A."/>
            <person name="Rouy Z."/>
            <person name="Mangenot S."/>
            <person name="Prigent-Combaret C."/>
            <person name="Normand P."/>
            <person name="Boyer M."/>
            <person name="Siguier P."/>
            <person name="Dessaux Y."/>
            <person name="Elmerich C."/>
            <person name="Condemine G."/>
            <person name="Krishnen G."/>
            <person name="Kennedy I."/>
            <person name="Paterson A.H."/>
            <person name="Gonzalez V."/>
            <person name="Mavingui P."/>
            <person name="Zhulin I.B."/>
        </authorList>
    </citation>
    <scope>NUCLEOTIDE SEQUENCE [LARGE SCALE GENOMIC DNA]</scope>
    <source>
        <strain evidence="6">4B</strain>
    </source>
</reference>
<sequence>MDIRKRIGLNVQRIRRARGWSQEQFAFESGLHRTYISGIERGARNPTVTVVKDMADALGVTPAALLEYETASAETAE</sequence>
<dbReference type="RefSeq" id="WP_014188684.1">
    <property type="nucleotide sequence ID" value="NC_016586.1"/>
</dbReference>
<keyword evidence="2" id="KW-0238">DNA-binding</keyword>
<accession>G7ZE14</accession>